<dbReference type="Proteomes" id="UP000271889">
    <property type="component" value="Unassembled WGS sequence"/>
</dbReference>
<dbReference type="Pfam" id="PF00635">
    <property type="entry name" value="Motile_Sperm"/>
    <property type="match status" value="1"/>
</dbReference>
<keyword evidence="1" id="KW-0206">Cytoskeleton</keyword>
<dbReference type="AlphaFoldDB" id="A0A3P7N2P8"/>
<dbReference type="PANTHER" id="PTHR22947">
    <property type="entry name" value="MAJOR SPERM PROTEIN"/>
    <property type="match status" value="1"/>
</dbReference>
<accession>A0A3P7N2P8</accession>
<protein>
    <recommendedName>
        <fullName evidence="1">Major sperm protein</fullName>
    </recommendedName>
</protein>
<evidence type="ECO:0000313" key="3">
    <source>
        <dbReference type="EMBL" id="VDN36594.1"/>
    </source>
</evidence>
<organism evidence="3 4">
    <name type="scientific">Cylicostephanus goldi</name>
    <name type="common">Nematode worm</name>
    <dbReference type="NCBI Taxonomy" id="71465"/>
    <lineage>
        <taxon>Eukaryota</taxon>
        <taxon>Metazoa</taxon>
        <taxon>Ecdysozoa</taxon>
        <taxon>Nematoda</taxon>
        <taxon>Chromadorea</taxon>
        <taxon>Rhabditida</taxon>
        <taxon>Rhabditina</taxon>
        <taxon>Rhabditomorpha</taxon>
        <taxon>Strongyloidea</taxon>
        <taxon>Strongylidae</taxon>
        <taxon>Cylicostephanus</taxon>
    </lineage>
</organism>
<dbReference type="OrthoDB" id="5785746at2759"/>
<feature type="domain" description="MSP" evidence="2">
    <location>
        <begin position="21"/>
        <end position="145"/>
    </location>
</feature>
<dbReference type="SUPFAM" id="SSF49354">
    <property type="entry name" value="PapD-like"/>
    <property type="match status" value="1"/>
</dbReference>
<dbReference type="InterPro" id="IPR000535">
    <property type="entry name" value="MSP_dom"/>
</dbReference>
<dbReference type="PANTHER" id="PTHR22947:SF7">
    <property type="entry name" value="MSP DOMAIN-CONTAINING PROTEIN-RELATED"/>
    <property type="match status" value="1"/>
</dbReference>
<proteinExistence type="predicted"/>
<comment type="function">
    <text evidence="1">Central component in molecular interactions underlying sperm crawling. Forms an extensive filament system that extends from sperm villipoda, along the leading edge of the pseudopod.</text>
</comment>
<sequence>MFIVPPKKRSQSAVHFHKYGIMALLGASSVVFEADGGCVQYTLTNSGMTDLVYKIKSTNNKDYRFKEVYAFIKAGAKLNVEITRTVSVIVLLLYLYTERCAKAQPKSDKFIVQYAPKPVDCKDPQAAWKGLTAIGEIAVGIHALR</sequence>
<dbReference type="InterPro" id="IPR008962">
    <property type="entry name" value="PapD-like_sf"/>
</dbReference>
<dbReference type="EMBL" id="UYRV01129587">
    <property type="protein sequence ID" value="VDN36594.1"/>
    <property type="molecule type" value="Genomic_DNA"/>
</dbReference>
<dbReference type="InterPro" id="IPR013783">
    <property type="entry name" value="Ig-like_fold"/>
</dbReference>
<dbReference type="PROSITE" id="PS50202">
    <property type="entry name" value="MSP"/>
    <property type="match status" value="1"/>
</dbReference>
<reference evidence="3 4" key="1">
    <citation type="submission" date="2018-11" db="EMBL/GenBank/DDBJ databases">
        <authorList>
            <consortium name="Pathogen Informatics"/>
        </authorList>
    </citation>
    <scope>NUCLEOTIDE SEQUENCE [LARGE SCALE GENOMIC DNA]</scope>
</reference>
<gene>
    <name evidence="3" type="ORF">CGOC_LOCUS13249</name>
</gene>
<keyword evidence="4" id="KW-1185">Reference proteome</keyword>
<dbReference type="Gene3D" id="2.60.40.10">
    <property type="entry name" value="Immunoglobulins"/>
    <property type="match status" value="1"/>
</dbReference>
<evidence type="ECO:0000313" key="4">
    <source>
        <dbReference type="Proteomes" id="UP000271889"/>
    </source>
</evidence>
<name>A0A3P7N2P8_CYLGO</name>
<keyword evidence="1" id="KW-0963">Cytoplasm</keyword>
<dbReference type="InterPro" id="IPR051774">
    <property type="entry name" value="Sperm-specific_class_P"/>
</dbReference>
<evidence type="ECO:0000256" key="1">
    <source>
        <dbReference type="RuleBase" id="RU003425"/>
    </source>
</evidence>
<evidence type="ECO:0000259" key="2">
    <source>
        <dbReference type="PROSITE" id="PS50202"/>
    </source>
</evidence>